<name>S6D1U5_9EURY</name>
<keyword evidence="7" id="KW-1185">Reference proteome</keyword>
<organism evidence="6 7">
    <name type="scientific">Halorhabdus tiamatea SARL4B</name>
    <dbReference type="NCBI Taxonomy" id="1033806"/>
    <lineage>
        <taxon>Archaea</taxon>
        <taxon>Methanobacteriati</taxon>
        <taxon>Methanobacteriota</taxon>
        <taxon>Stenosarchaea group</taxon>
        <taxon>Halobacteria</taxon>
        <taxon>Halobacteriales</taxon>
        <taxon>Haloarculaceae</taxon>
        <taxon>Halorhabdus</taxon>
    </lineage>
</organism>
<dbReference type="PRINTS" id="PR00469">
    <property type="entry name" value="PNDRDTASEII"/>
</dbReference>
<reference evidence="6 7" key="1">
    <citation type="journal article" date="2014" name="Environ. Microbiol.">
        <title>Halorhabdus tiamatea: proteogenomics and glycosidase activity measurements identify the first cultivated euryarchaeon from a deep-sea anoxic brine lake as potential polysaccharide degrader.</title>
        <authorList>
            <person name="Werner J."/>
            <person name="Ferrer M."/>
            <person name="Michel G."/>
            <person name="Mann A.J."/>
            <person name="Huang S."/>
            <person name="Juarez S."/>
            <person name="Ciordia S."/>
            <person name="Albar J.P."/>
            <person name="Alcaide M."/>
            <person name="La Cono V."/>
            <person name="Yakimov M.M."/>
            <person name="Antunes A."/>
            <person name="Taborda M."/>
            <person name="Da Costa M.S."/>
            <person name="Amann R.I."/>
            <person name="Gloeckner F.O."/>
            <person name="Golyshina O.V."/>
            <person name="Golyshin P.N."/>
            <person name="Teeling H."/>
        </authorList>
    </citation>
    <scope>NUCLEOTIDE SEQUENCE [LARGE SCALE GENOMIC DNA]</scope>
    <source>
        <strain evidence="7">SARL4B</strain>
    </source>
</reference>
<dbReference type="Pfam" id="PF00890">
    <property type="entry name" value="FAD_binding_2"/>
    <property type="match status" value="1"/>
</dbReference>
<dbReference type="PANTHER" id="PTHR48105">
    <property type="entry name" value="THIOREDOXIN REDUCTASE 1-RELATED-RELATED"/>
    <property type="match status" value="1"/>
</dbReference>
<dbReference type="InterPro" id="IPR036188">
    <property type="entry name" value="FAD/NAD-bd_sf"/>
</dbReference>
<evidence type="ECO:0000259" key="5">
    <source>
        <dbReference type="Pfam" id="PF07992"/>
    </source>
</evidence>
<dbReference type="GO" id="GO:0004791">
    <property type="term" value="F:thioredoxin-disulfide reductase (NADPH) activity"/>
    <property type="evidence" value="ECO:0007669"/>
    <property type="project" value="UniProtKB-EC"/>
</dbReference>
<protein>
    <submittedName>
        <fullName evidence="6">Thioredoxin reductase</fullName>
        <ecNumber evidence="6">1.8.1.9</ecNumber>
    </submittedName>
</protein>
<evidence type="ECO:0000256" key="3">
    <source>
        <dbReference type="SAM" id="MobiDB-lite"/>
    </source>
</evidence>
<dbReference type="Gene3D" id="3.50.50.60">
    <property type="entry name" value="FAD/NAD(P)-binding domain"/>
    <property type="match status" value="1"/>
</dbReference>
<dbReference type="KEGG" id="hti:HTIA_0535"/>
<feature type="region of interest" description="Disordered" evidence="3">
    <location>
        <begin position="1"/>
        <end position="20"/>
    </location>
</feature>
<dbReference type="Pfam" id="PF07992">
    <property type="entry name" value="Pyr_redox_2"/>
    <property type="match status" value="1"/>
</dbReference>
<dbReference type="InterPro" id="IPR023753">
    <property type="entry name" value="FAD/NAD-binding_dom"/>
</dbReference>
<dbReference type="Proteomes" id="UP000015381">
    <property type="component" value="Chromosome I"/>
</dbReference>
<evidence type="ECO:0000313" key="6">
    <source>
        <dbReference type="EMBL" id="CCQ32680.1"/>
    </source>
</evidence>
<sequence>MTVTDEDRTVRATSPINPPTCWSTPPAPVCGVGRTWLARSVGPPKTSTRTDEVVVTGEPTLIGAATDVLNMADVIVAGGGPAGLSAALFTAKNDLETLVFDTDETWMHKAHLFNYLGIDSMDGSEFMDVSREQVEAFGVDLSQGEEVTAVEETGDGFTVETDDGEYAADYVVLATGADRSLATELGCATTEEGIVDVGVDMETSVEDAYATGAMVRAEEWQAVIAAGDGAAAALNILSKEKGEHYHDFDVPADAE</sequence>
<dbReference type="InterPro" id="IPR003953">
    <property type="entry name" value="FAD-dep_OxRdtase_2_FAD-bd"/>
</dbReference>
<dbReference type="AlphaFoldDB" id="S6D1U5"/>
<proteinExistence type="predicted"/>
<keyword evidence="2 6" id="KW-0560">Oxidoreductase</keyword>
<feature type="domain" description="FAD/NAD(P)-binding" evidence="5">
    <location>
        <begin position="123"/>
        <end position="225"/>
    </location>
</feature>
<gene>
    <name evidence="6" type="ORF">HTIA_0535</name>
</gene>
<accession>S6D1U5</accession>
<evidence type="ECO:0000256" key="1">
    <source>
        <dbReference type="ARBA" id="ARBA00022630"/>
    </source>
</evidence>
<evidence type="ECO:0000259" key="4">
    <source>
        <dbReference type="Pfam" id="PF00890"/>
    </source>
</evidence>
<dbReference type="InterPro" id="IPR050097">
    <property type="entry name" value="Ferredoxin-NADP_redctase_2"/>
</dbReference>
<evidence type="ECO:0000313" key="7">
    <source>
        <dbReference type="Proteomes" id="UP000015381"/>
    </source>
</evidence>
<dbReference type="PATRIC" id="fig|1033806.12.peg.532"/>
<dbReference type="SUPFAM" id="SSF51905">
    <property type="entry name" value="FAD/NAD(P)-binding domain"/>
    <property type="match status" value="1"/>
</dbReference>
<dbReference type="EMBL" id="HF571520">
    <property type="protein sequence ID" value="CCQ32680.1"/>
    <property type="molecule type" value="Genomic_DNA"/>
</dbReference>
<feature type="compositionally biased region" description="Polar residues" evidence="3">
    <location>
        <begin position="11"/>
        <end position="20"/>
    </location>
</feature>
<evidence type="ECO:0000256" key="2">
    <source>
        <dbReference type="ARBA" id="ARBA00023002"/>
    </source>
</evidence>
<feature type="domain" description="FAD-dependent oxidoreductase 2 FAD-binding" evidence="4">
    <location>
        <begin position="73"/>
        <end position="102"/>
    </location>
</feature>
<keyword evidence="1" id="KW-0285">Flavoprotein</keyword>
<dbReference type="PRINTS" id="PR00368">
    <property type="entry name" value="FADPNR"/>
</dbReference>
<dbReference type="EC" id="1.8.1.9" evidence="6"/>
<feature type="compositionally biased region" description="Basic and acidic residues" evidence="3">
    <location>
        <begin position="1"/>
        <end position="10"/>
    </location>
</feature>
<dbReference type="HOGENOM" id="CLU_068376_1_0_2"/>